<protein>
    <submittedName>
        <fullName evidence="2">Pimeloyl-ACP methyl ester carboxylesterase</fullName>
    </submittedName>
</protein>
<dbReference type="AlphaFoldDB" id="A0A2T0QXF2"/>
<comment type="caution">
    <text evidence="2">The sequence shown here is derived from an EMBL/GenBank/DDBJ whole genome shotgun (WGS) entry which is preliminary data.</text>
</comment>
<evidence type="ECO:0000313" key="3">
    <source>
        <dbReference type="Proteomes" id="UP000238083"/>
    </source>
</evidence>
<dbReference type="SUPFAM" id="SSF53474">
    <property type="entry name" value="alpha/beta-Hydrolases"/>
    <property type="match status" value="1"/>
</dbReference>
<dbReference type="EMBL" id="PVZF01000016">
    <property type="protein sequence ID" value="PRY10564.1"/>
    <property type="molecule type" value="Genomic_DNA"/>
</dbReference>
<dbReference type="GO" id="GO:0003824">
    <property type="term" value="F:catalytic activity"/>
    <property type="evidence" value="ECO:0007669"/>
    <property type="project" value="UniProtKB-ARBA"/>
</dbReference>
<sequence>MTLEPPRELRLGNGMRVRYRVQGSGDPVLLLHGIGCSLEDFDEQVDLLAGRYRCWSVDLAGFGGTDPMPVPASVPRLGAFVAAFCARAWLDEPLHLVGNSLGGAVALQFAVDHPELVRSLTLADPAGFGREVTAALRLVTVPFLARRLLTPSEDSARRTLRAVFHDRDLVTAERVARQDALDRRPHGTRVMHETARALGTVLGVRRRWRRDLLRGAARNPVPTLVVWGEEDRILPVTHLPTVRRALPHARTRVFAATGHMPQIERAQEFAALLEEFWRTTTTGTTPGGRP</sequence>
<dbReference type="PRINTS" id="PR00111">
    <property type="entry name" value="ABHYDROLASE"/>
</dbReference>
<accession>A0A2T0QXF2</accession>
<dbReference type="PANTHER" id="PTHR43689">
    <property type="entry name" value="HYDROLASE"/>
    <property type="match status" value="1"/>
</dbReference>
<organism evidence="2 3">
    <name type="scientific">Kineococcus rhizosphaerae</name>
    <dbReference type="NCBI Taxonomy" id="559628"/>
    <lineage>
        <taxon>Bacteria</taxon>
        <taxon>Bacillati</taxon>
        <taxon>Actinomycetota</taxon>
        <taxon>Actinomycetes</taxon>
        <taxon>Kineosporiales</taxon>
        <taxon>Kineosporiaceae</taxon>
        <taxon>Kineococcus</taxon>
    </lineage>
</organism>
<proteinExistence type="predicted"/>
<name>A0A2T0QXF2_9ACTN</name>
<evidence type="ECO:0000259" key="1">
    <source>
        <dbReference type="Pfam" id="PF00561"/>
    </source>
</evidence>
<reference evidence="2 3" key="1">
    <citation type="submission" date="2018-03" db="EMBL/GenBank/DDBJ databases">
        <title>Genomic Encyclopedia of Archaeal and Bacterial Type Strains, Phase II (KMG-II): from individual species to whole genera.</title>
        <authorList>
            <person name="Goeker M."/>
        </authorList>
    </citation>
    <scope>NUCLEOTIDE SEQUENCE [LARGE SCALE GENOMIC DNA]</scope>
    <source>
        <strain evidence="2 3">DSM 19711</strain>
    </source>
</reference>
<dbReference type="Gene3D" id="3.40.50.1820">
    <property type="entry name" value="alpha/beta hydrolase"/>
    <property type="match status" value="1"/>
</dbReference>
<dbReference type="RefSeq" id="WP_106215292.1">
    <property type="nucleotide sequence ID" value="NZ_PVZF01000016.1"/>
</dbReference>
<dbReference type="PANTHER" id="PTHR43689:SF8">
    <property type="entry name" value="ALPHA_BETA-HYDROLASES SUPERFAMILY PROTEIN"/>
    <property type="match status" value="1"/>
</dbReference>
<feature type="domain" description="AB hydrolase-1" evidence="1">
    <location>
        <begin position="27"/>
        <end position="265"/>
    </location>
</feature>
<dbReference type="InterPro" id="IPR029058">
    <property type="entry name" value="AB_hydrolase_fold"/>
</dbReference>
<keyword evidence="3" id="KW-1185">Reference proteome</keyword>
<evidence type="ECO:0000313" key="2">
    <source>
        <dbReference type="EMBL" id="PRY10564.1"/>
    </source>
</evidence>
<dbReference type="Pfam" id="PF00561">
    <property type="entry name" value="Abhydrolase_1"/>
    <property type="match status" value="1"/>
</dbReference>
<dbReference type="OrthoDB" id="5902829at2"/>
<dbReference type="InterPro" id="IPR000073">
    <property type="entry name" value="AB_hydrolase_1"/>
</dbReference>
<gene>
    <name evidence="2" type="ORF">CLV37_116117</name>
</gene>
<dbReference type="Proteomes" id="UP000238083">
    <property type="component" value="Unassembled WGS sequence"/>
</dbReference>